<evidence type="ECO:0000256" key="5">
    <source>
        <dbReference type="ARBA" id="ARBA00022737"/>
    </source>
</evidence>
<keyword evidence="6" id="KW-1133">Transmembrane helix</keyword>
<dbReference type="GO" id="GO:0016020">
    <property type="term" value="C:membrane"/>
    <property type="evidence" value="ECO:0007669"/>
    <property type="project" value="UniProtKB-SubCell"/>
</dbReference>
<dbReference type="InterPro" id="IPR029515">
    <property type="entry name" value="Liprin"/>
</dbReference>
<gene>
    <name evidence="15" type="ORF">JEQ12_008946</name>
</gene>
<feature type="region of interest" description="Disordered" evidence="13">
    <location>
        <begin position="174"/>
        <end position="201"/>
    </location>
</feature>
<sequence length="1453" mass="159184">MPLGMLTWGHGLHVSGELATHLVVGADVVKTLVSQRRKSLGSAFWLRCDTYRSNADLEILTTFAKRALFAEDILKLLLEHLECLVSQYIPSLQMTAGKWQAQSPAGMTRELEVLKALKSLFEHHKALDKKAMAQKEDMEKRITPLEKRYLAAQHEAISVHNLNDKLENEIAKKDSVHRQVKPASAMSVRKDEIHQQSSAPLEGSLQQNLCLPGFYMEEASGGCAPRTDGTEDTSHSNTLPSCLPCTTCKSGEEEKNRCTPTKDTECQCKPGTFHEDALEFCQNSSTGCPDGKVMVKDCTPWSDIKCVDQESVALAHGEAPVPGEPAATSQTLPVTPSPSSGPSGQGIGVVTGLGNAIVLIGWVVWCFLKGLFDECWRKAMALKEDMENRITTLEKRYLAAQHEAISVYNLDDKLENEIANKDSMHRQARQREEMNGEHNEHSSDTVDKRLSVSDERLQLHLQERTAALEDKVQPLKDQDRERGQQASVLANVAQVLERDEGVSDGEGDGVTLFSVPALLSPSGQADAKSLAVRIQEQLDKINEQIRLLLANFTLTSLPQLPAVQEEVEDEKTTIKGETSTSALLRSLRLDRLMGSLRTASDEDIGDAHNCQLYEKRYKMTRPPSNVKPRPPPPAVPSAGPAADGVLCMASHEDMRDAHKANVKSGAIMFALSDTEIQRETGISDPLLRLKLRLGIQESMSLDQPLCPVQKGALIHSFSGHTVLLHGPDVGSEANELGGSAQDSPCLLGPMDKAWAVTQRPRERLDPLIVGVTGASASEVEGPHGQELSGIQGQSEEGEFAADGQNPYTHCEFILSAWSELLLEHLECLVSQYIPSLQMTAGKWQAQSPAGMTRELEVLKALKSLFEHHKALDKKAMAQKEDMEKRITPLEKRYLAAHCEAISVHNLDDNLENEIANKDSVHRQVKPASAMSVRKDEIHQQSSAPLEGSLQQNLCLPGFYMEEASGGCAPRTDGTEDTSHSNTLPSCLPCTTCKSGEEEKNRCTPTKDTECQCKPGTFHEDALEFCQNSSTGCPDGKVMVKDCTPWSDIKCVDQESVALAHGEAPVPGEPAATSQTLPVTPSPSSGPSGQGIGVVTGLGNAIVLIGWVVWCFLKGLFDECWRKAMALKEDMENRITTLEKRYLAAQHEAISVYNLDDKLENEIAKKDSVHRQARQKEEMNEEHNEHSSDTVDKRLSVSDERLQLHLQERTAALEDKVQPLKGQDRERGQQASVLANVAQVLERDEGVSDGEGDGVTLFSAPALLSPSGQADAKSLAVRIQEQLDKINEQIRLLLANFTLTSLPQLPAVQEEVEDEKTTIKGETSTSALLRSLRLDRLMGSLRTASDEDIRDARNPTGSQDGPGGKPSNSNSSQDSLAKAPKKKGIKSSIGRLLGKKEKGRPGHSSKEALGPECPCDDTGSHDQLWSVLIESTAYPRHSLLAVEIWLQYCFERKQ</sequence>
<proteinExistence type="predicted"/>
<keyword evidence="9" id="KW-0675">Receptor</keyword>
<dbReference type="Proteomes" id="UP000664991">
    <property type="component" value="Unassembled WGS sequence"/>
</dbReference>
<feature type="compositionally biased region" description="Low complexity" evidence="13">
    <location>
        <begin position="333"/>
        <end position="342"/>
    </location>
</feature>
<dbReference type="Pfam" id="PF25526">
    <property type="entry name" value="LIP-1"/>
    <property type="match status" value="4"/>
</dbReference>
<feature type="compositionally biased region" description="Basic and acidic residues" evidence="13">
    <location>
        <begin position="1343"/>
        <end position="1352"/>
    </location>
</feature>
<dbReference type="GO" id="GO:0004888">
    <property type="term" value="F:transmembrane signaling receptor activity"/>
    <property type="evidence" value="ECO:0007669"/>
    <property type="project" value="UniProtKB-ARBA"/>
</dbReference>
<comment type="caution">
    <text evidence="11">Lacks conserved residue(s) required for the propagation of feature annotation.</text>
</comment>
<evidence type="ECO:0000256" key="10">
    <source>
        <dbReference type="ARBA" id="ARBA00023180"/>
    </source>
</evidence>
<evidence type="ECO:0000256" key="7">
    <source>
        <dbReference type="ARBA" id="ARBA00023136"/>
    </source>
</evidence>
<dbReference type="SMART" id="SM00208">
    <property type="entry name" value="TNFR"/>
    <property type="match status" value="4"/>
</dbReference>
<evidence type="ECO:0000256" key="3">
    <source>
        <dbReference type="ARBA" id="ARBA00022703"/>
    </source>
</evidence>
<keyword evidence="7" id="KW-0472">Membrane</keyword>
<dbReference type="GO" id="GO:0007165">
    <property type="term" value="P:signal transduction"/>
    <property type="evidence" value="ECO:0007669"/>
    <property type="project" value="UniProtKB-ARBA"/>
</dbReference>
<protein>
    <recommendedName>
        <fullName evidence="14">TNFR-Cys domain-containing protein</fullName>
    </recommendedName>
</protein>
<evidence type="ECO:0000256" key="9">
    <source>
        <dbReference type="ARBA" id="ARBA00023170"/>
    </source>
</evidence>
<feature type="coiled-coil region" evidence="12">
    <location>
        <begin position="1268"/>
        <end position="1295"/>
    </location>
</feature>
<feature type="region of interest" description="Disordered" evidence="13">
    <location>
        <begin position="424"/>
        <end position="448"/>
    </location>
</feature>
<dbReference type="Gene3D" id="2.10.50.10">
    <property type="entry name" value="Tumor Necrosis Factor Receptor, subunit A, domain 2"/>
    <property type="match status" value="6"/>
</dbReference>
<feature type="region of interest" description="Disordered" evidence="13">
    <location>
        <begin position="620"/>
        <end position="640"/>
    </location>
</feature>
<feature type="repeat" description="TNFR-Cys" evidence="11">
    <location>
        <begin position="953"/>
        <end position="1010"/>
    </location>
</feature>
<dbReference type="EMBL" id="JAEMGP010000002">
    <property type="protein sequence ID" value="KAG5213160.1"/>
    <property type="molecule type" value="Genomic_DNA"/>
</dbReference>
<feature type="disulfide bond" evidence="11">
    <location>
        <begin position="245"/>
        <end position="258"/>
    </location>
</feature>
<evidence type="ECO:0000256" key="13">
    <source>
        <dbReference type="SAM" id="MobiDB-lite"/>
    </source>
</evidence>
<keyword evidence="8 11" id="KW-1015">Disulfide bond</keyword>
<feature type="region of interest" description="Disordered" evidence="13">
    <location>
        <begin position="1342"/>
        <end position="1415"/>
    </location>
</feature>
<reference evidence="15 16" key="1">
    <citation type="submission" date="2020-12" db="EMBL/GenBank/DDBJ databases">
        <title>De novo assembly of Tibetan sheep genome.</title>
        <authorList>
            <person name="Li X."/>
        </authorList>
    </citation>
    <scope>NUCLEOTIDE SEQUENCE [LARGE SCALE GENOMIC DNA]</scope>
    <source>
        <tissue evidence="15">Heart</tissue>
    </source>
</reference>
<accession>A0A836ACL1</accession>
<keyword evidence="4" id="KW-0732">Signal</keyword>
<feature type="domain" description="TNFR-Cys" evidence="14">
    <location>
        <begin position="953"/>
        <end position="1010"/>
    </location>
</feature>
<organism evidence="15 16">
    <name type="scientific">Ovis aries</name>
    <name type="common">Sheep</name>
    <dbReference type="NCBI Taxonomy" id="9940"/>
    <lineage>
        <taxon>Eukaryota</taxon>
        <taxon>Metazoa</taxon>
        <taxon>Chordata</taxon>
        <taxon>Craniata</taxon>
        <taxon>Vertebrata</taxon>
        <taxon>Euteleostomi</taxon>
        <taxon>Mammalia</taxon>
        <taxon>Eutheria</taxon>
        <taxon>Laurasiatheria</taxon>
        <taxon>Artiodactyla</taxon>
        <taxon>Ruminantia</taxon>
        <taxon>Pecora</taxon>
        <taxon>Bovidae</taxon>
        <taxon>Caprinae</taxon>
        <taxon>Ovis</taxon>
    </lineage>
</organism>
<feature type="disulfide bond" evidence="11">
    <location>
        <begin position="248"/>
        <end position="266"/>
    </location>
</feature>
<feature type="domain" description="TNFR-Cys" evidence="14">
    <location>
        <begin position="209"/>
        <end position="266"/>
    </location>
</feature>
<dbReference type="Gene3D" id="1.10.150.50">
    <property type="entry name" value="Transcription Factor, Ets-1"/>
    <property type="match status" value="1"/>
</dbReference>
<feature type="region of interest" description="Disordered" evidence="13">
    <location>
        <begin position="317"/>
        <end position="343"/>
    </location>
</feature>
<keyword evidence="10" id="KW-0325">Glycoprotein</keyword>
<dbReference type="GO" id="GO:0050808">
    <property type="term" value="P:synapse organization"/>
    <property type="evidence" value="ECO:0007669"/>
    <property type="project" value="TreeGrafter"/>
</dbReference>
<dbReference type="Pfam" id="PF00020">
    <property type="entry name" value="TNFR_c6"/>
    <property type="match status" value="4"/>
</dbReference>
<name>A0A836ACL1_SHEEP</name>
<evidence type="ECO:0000259" key="14">
    <source>
        <dbReference type="PROSITE" id="PS50050"/>
    </source>
</evidence>
<keyword evidence="12" id="KW-0175">Coiled coil</keyword>
<feature type="region of interest" description="Disordered" evidence="13">
    <location>
        <begin position="1168"/>
        <end position="1192"/>
    </location>
</feature>
<dbReference type="CDD" id="cd10580">
    <property type="entry name" value="TNFRSF10"/>
    <property type="match status" value="2"/>
</dbReference>
<feature type="compositionally biased region" description="Basic and acidic residues" evidence="13">
    <location>
        <begin position="1393"/>
        <end position="1405"/>
    </location>
</feature>
<feature type="compositionally biased region" description="Low complexity" evidence="13">
    <location>
        <begin position="1077"/>
        <end position="1086"/>
    </location>
</feature>
<feature type="region of interest" description="Disordered" evidence="13">
    <location>
        <begin position="1061"/>
        <end position="1087"/>
    </location>
</feature>
<dbReference type="InterPro" id="IPR057892">
    <property type="entry name" value="LIP-1_CC2"/>
</dbReference>
<dbReference type="FunFam" id="2.10.50.10:FF:000004">
    <property type="entry name" value="Tumor necrosis factor receptor superfamily member 6"/>
    <property type="match status" value="2"/>
</dbReference>
<evidence type="ECO:0000256" key="4">
    <source>
        <dbReference type="ARBA" id="ARBA00022729"/>
    </source>
</evidence>
<evidence type="ECO:0000256" key="12">
    <source>
        <dbReference type="SAM" id="Coils"/>
    </source>
</evidence>
<keyword evidence="2" id="KW-0812">Transmembrane</keyword>
<evidence type="ECO:0000256" key="1">
    <source>
        <dbReference type="ARBA" id="ARBA00004479"/>
    </source>
</evidence>
<dbReference type="PANTHER" id="PTHR12587">
    <property type="entry name" value="LAR INTERACTING PROTEIN LIP -RELATED PROTEIN"/>
    <property type="match status" value="1"/>
</dbReference>
<feature type="repeat" description="TNFR-Cys" evidence="11">
    <location>
        <begin position="209"/>
        <end position="266"/>
    </location>
</feature>
<evidence type="ECO:0000256" key="2">
    <source>
        <dbReference type="ARBA" id="ARBA00022692"/>
    </source>
</evidence>
<feature type="disulfide bond" evidence="11">
    <location>
        <begin position="992"/>
        <end position="1010"/>
    </location>
</feature>
<dbReference type="PROSITE" id="PS50050">
    <property type="entry name" value="TNFR_NGFR_2"/>
    <property type="match status" value="2"/>
</dbReference>
<feature type="disulfide bond" evidence="11">
    <location>
        <begin position="989"/>
        <end position="1002"/>
    </location>
</feature>
<dbReference type="PANTHER" id="PTHR12587:SF15">
    <property type="entry name" value="LIPRIN-ALPHA-1"/>
    <property type="match status" value="1"/>
</dbReference>
<evidence type="ECO:0000256" key="6">
    <source>
        <dbReference type="ARBA" id="ARBA00022989"/>
    </source>
</evidence>
<dbReference type="InterPro" id="IPR001368">
    <property type="entry name" value="TNFR/NGFR_Cys_rich_reg"/>
</dbReference>
<evidence type="ECO:0000256" key="8">
    <source>
        <dbReference type="ARBA" id="ARBA00023157"/>
    </source>
</evidence>
<evidence type="ECO:0000313" key="15">
    <source>
        <dbReference type="EMBL" id="KAG5213160.1"/>
    </source>
</evidence>
<comment type="subcellular location">
    <subcellularLocation>
        <location evidence="1">Membrane</location>
        <topology evidence="1">Single-pass type I membrane protein</topology>
    </subcellularLocation>
</comment>
<comment type="caution">
    <text evidence="15">The sequence shown here is derived from an EMBL/GenBank/DDBJ whole genome shotgun (WGS) entry which is preliminary data.</text>
</comment>
<keyword evidence="5" id="KW-0677">Repeat</keyword>
<evidence type="ECO:0000256" key="11">
    <source>
        <dbReference type="PROSITE-ProRule" id="PRU00206"/>
    </source>
</evidence>
<dbReference type="InterPro" id="IPR034024">
    <property type="entry name" value="TNFRSF10_N"/>
</dbReference>
<dbReference type="InterPro" id="IPR013761">
    <property type="entry name" value="SAM/pointed_sf"/>
</dbReference>
<evidence type="ECO:0000313" key="16">
    <source>
        <dbReference type="Proteomes" id="UP000664991"/>
    </source>
</evidence>
<feature type="coiled-coil region" evidence="12">
    <location>
        <begin position="524"/>
        <end position="551"/>
    </location>
</feature>
<dbReference type="FunFam" id="2.10.50.10:FF:000016">
    <property type="entry name" value="Tumor necrosis factor receptor superfamily member 10B"/>
    <property type="match status" value="2"/>
</dbReference>
<keyword evidence="3" id="KW-0053">Apoptosis</keyword>
<feature type="region of interest" description="Disordered" evidence="13">
    <location>
        <begin position="778"/>
        <end position="801"/>
    </location>
</feature>
<dbReference type="SUPFAM" id="SSF57586">
    <property type="entry name" value="TNF receptor-like"/>
    <property type="match status" value="6"/>
</dbReference>
<dbReference type="GO" id="GO:0048786">
    <property type="term" value="C:presynaptic active zone"/>
    <property type="evidence" value="ECO:0007669"/>
    <property type="project" value="TreeGrafter"/>
</dbReference>
<dbReference type="GO" id="GO:0006915">
    <property type="term" value="P:apoptotic process"/>
    <property type="evidence" value="ECO:0007669"/>
    <property type="project" value="UniProtKB-KW"/>
</dbReference>